<keyword evidence="2" id="KW-1185">Reference proteome</keyword>
<dbReference type="EMBL" id="CP002467">
    <property type="protein sequence ID" value="ADV82595.1"/>
    <property type="molecule type" value="Genomic_DNA"/>
</dbReference>
<evidence type="ECO:0000313" key="1">
    <source>
        <dbReference type="EMBL" id="ADV82595.1"/>
    </source>
</evidence>
<accession>E8V4W7</accession>
<dbReference type="KEGG" id="tsa:AciPR4_1789"/>
<dbReference type="OrthoDB" id="120393at2"/>
<dbReference type="Proteomes" id="UP000006844">
    <property type="component" value="Chromosome"/>
</dbReference>
<reference evidence="1 2" key="1">
    <citation type="journal article" date="2012" name="Stand. Genomic Sci.">
        <title>Complete genome sequence of Terriglobus saanensis type strain SP1PR4(T), an Acidobacteria from tundra soil.</title>
        <authorList>
            <person name="Rawat S.R."/>
            <person name="Mannisto M.K."/>
            <person name="Starovoytov V."/>
            <person name="Goodwin L."/>
            <person name="Nolan M."/>
            <person name="Hauser L."/>
            <person name="Land M."/>
            <person name="Davenport K.W."/>
            <person name="Woyke T."/>
            <person name="Haggblom M.M."/>
        </authorList>
    </citation>
    <scope>NUCLEOTIDE SEQUENCE</scope>
    <source>
        <strain evidence="2">ATCC BAA-1853 / DSM 23119 / SP1PR4</strain>
    </source>
</reference>
<proteinExistence type="predicted"/>
<dbReference type="RefSeq" id="WP_013568328.1">
    <property type="nucleotide sequence ID" value="NC_014963.1"/>
</dbReference>
<gene>
    <name evidence="1" type="ordered locus">AciPR4_1789</name>
</gene>
<dbReference type="STRING" id="401053.AciPR4_1789"/>
<evidence type="ECO:0000313" key="2">
    <source>
        <dbReference type="Proteomes" id="UP000006844"/>
    </source>
</evidence>
<sequence>MSTSATPWPPPPDINSIQELVATADIEGFIADGSPTDEYETEAELIFNAVENFPIDDLIPRHILPVLESIWAKSFELKEDEIATRSPALQGLADQIARFFGPEAQPQVRGA</sequence>
<protein>
    <submittedName>
        <fullName evidence="1">Uncharacterized protein</fullName>
    </submittedName>
</protein>
<dbReference type="eggNOG" id="ENOG5033773">
    <property type="taxonomic scope" value="Bacteria"/>
</dbReference>
<name>E8V4W7_TERSS</name>
<organism evidence="1 2">
    <name type="scientific">Terriglobus saanensis (strain ATCC BAA-1853 / DSM 23119 / SP1PR4)</name>
    <dbReference type="NCBI Taxonomy" id="401053"/>
    <lineage>
        <taxon>Bacteria</taxon>
        <taxon>Pseudomonadati</taxon>
        <taxon>Acidobacteriota</taxon>
        <taxon>Terriglobia</taxon>
        <taxon>Terriglobales</taxon>
        <taxon>Acidobacteriaceae</taxon>
        <taxon>Terriglobus</taxon>
    </lineage>
</organism>
<dbReference type="AlphaFoldDB" id="E8V4W7"/>
<dbReference type="HOGENOM" id="CLU_2219407_0_0_0"/>